<keyword evidence="2 3" id="KW-0408">Iron</keyword>
<dbReference type="InterPro" id="IPR036396">
    <property type="entry name" value="Cyt_P450_sf"/>
</dbReference>
<reference evidence="4 5" key="1">
    <citation type="journal article" date="2013" name="Nature">
        <title>Insights into bilaterian evolution from three spiralian genomes.</title>
        <authorList>
            <person name="Simakov O."/>
            <person name="Marletaz F."/>
            <person name="Cho S.J."/>
            <person name="Edsinger-Gonzales E."/>
            <person name="Havlak P."/>
            <person name="Hellsten U."/>
            <person name="Kuo D.H."/>
            <person name="Larsson T."/>
            <person name="Lv J."/>
            <person name="Arendt D."/>
            <person name="Savage R."/>
            <person name="Osoegawa K."/>
            <person name="de Jong P."/>
            <person name="Grimwood J."/>
            <person name="Chapman J.A."/>
            <person name="Shapiro H."/>
            <person name="Aerts A."/>
            <person name="Otillar R.P."/>
            <person name="Terry A.Y."/>
            <person name="Boore J.L."/>
            <person name="Grigoriev I.V."/>
            <person name="Lindberg D.R."/>
            <person name="Seaver E.C."/>
            <person name="Weisblat D.A."/>
            <person name="Putnam N.H."/>
            <person name="Rokhsar D.S."/>
        </authorList>
    </citation>
    <scope>NUCLEOTIDE SEQUENCE [LARGE SCALE GENOMIC DNA]</scope>
</reference>
<dbReference type="PROSITE" id="PS00086">
    <property type="entry name" value="CYTOCHROME_P450"/>
    <property type="match status" value="1"/>
</dbReference>
<evidence type="ECO:0000256" key="2">
    <source>
        <dbReference type="PIRSR" id="PIRSR602401-1"/>
    </source>
</evidence>
<feature type="binding site" description="axial binding residue" evidence="2">
    <location>
        <position position="430"/>
    </location>
    <ligand>
        <name>heme</name>
        <dbReference type="ChEBI" id="CHEBI:30413"/>
    </ligand>
    <ligandPart>
        <name>Fe</name>
        <dbReference type="ChEBI" id="CHEBI:18248"/>
    </ligandPart>
</feature>
<dbReference type="GeneID" id="20236265"/>
<dbReference type="Gene3D" id="1.10.630.10">
    <property type="entry name" value="Cytochrome P450"/>
    <property type="match status" value="1"/>
</dbReference>
<accession>V4A7C9</accession>
<proteinExistence type="inferred from homology"/>
<dbReference type="KEGG" id="lgi:LOTGIDRAFT_154296"/>
<keyword evidence="5" id="KW-1185">Reference proteome</keyword>
<dbReference type="EMBL" id="KB202619">
    <property type="protein sequence ID" value="ESO89206.1"/>
    <property type="molecule type" value="Genomic_DNA"/>
</dbReference>
<dbReference type="GO" id="GO:0004497">
    <property type="term" value="F:monooxygenase activity"/>
    <property type="evidence" value="ECO:0007669"/>
    <property type="project" value="UniProtKB-KW"/>
</dbReference>
<dbReference type="PANTHER" id="PTHR24291">
    <property type="entry name" value="CYTOCHROME P450 FAMILY 4"/>
    <property type="match status" value="1"/>
</dbReference>
<dbReference type="PRINTS" id="PR00385">
    <property type="entry name" value="P450"/>
</dbReference>
<keyword evidence="2 3" id="KW-0349">Heme</keyword>
<evidence type="ECO:0000256" key="3">
    <source>
        <dbReference type="RuleBase" id="RU000461"/>
    </source>
</evidence>
<evidence type="ECO:0000313" key="5">
    <source>
        <dbReference type="Proteomes" id="UP000030746"/>
    </source>
</evidence>
<dbReference type="SUPFAM" id="SSF48264">
    <property type="entry name" value="Cytochrome P450"/>
    <property type="match status" value="1"/>
</dbReference>
<dbReference type="OrthoDB" id="1470350at2759"/>
<dbReference type="PRINTS" id="PR00463">
    <property type="entry name" value="EP450I"/>
</dbReference>
<dbReference type="GO" id="GO:0020037">
    <property type="term" value="F:heme binding"/>
    <property type="evidence" value="ECO:0007669"/>
    <property type="project" value="InterPro"/>
</dbReference>
<protein>
    <submittedName>
        <fullName evidence="4">Uncharacterized protein</fullName>
    </submittedName>
</protein>
<dbReference type="GO" id="GO:0005506">
    <property type="term" value="F:iron ion binding"/>
    <property type="evidence" value="ECO:0007669"/>
    <property type="project" value="InterPro"/>
</dbReference>
<evidence type="ECO:0000256" key="1">
    <source>
        <dbReference type="ARBA" id="ARBA00010617"/>
    </source>
</evidence>
<dbReference type="PANTHER" id="PTHR24291:SF201">
    <property type="entry name" value="CYTOCHROME P450, FAMILY 4, SUBFAMILY B, POLYPEPTIDE 7"/>
    <property type="match status" value="1"/>
</dbReference>
<dbReference type="InterPro" id="IPR017972">
    <property type="entry name" value="Cyt_P450_CS"/>
</dbReference>
<dbReference type="CDD" id="cd20659">
    <property type="entry name" value="CYP4B_4F-like"/>
    <property type="match status" value="1"/>
</dbReference>
<dbReference type="Proteomes" id="UP000030746">
    <property type="component" value="Unassembled WGS sequence"/>
</dbReference>
<dbReference type="InterPro" id="IPR050196">
    <property type="entry name" value="Cytochrome_P450_Monoox"/>
</dbReference>
<comment type="cofactor">
    <cofactor evidence="2">
        <name>heme</name>
        <dbReference type="ChEBI" id="CHEBI:30413"/>
    </cofactor>
</comment>
<evidence type="ECO:0000313" key="4">
    <source>
        <dbReference type="EMBL" id="ESO89206.1"/>
    </source>
</evidence>
<dbReference type="GO" id="GO:0016705">
    <property type="term" value="F:oxidoreductase activity, acting on paired donors, with incorporation or reduction of molecular oxygen"/>
    <property type="evidence" value="ECO:0007669"/>
    <property type="project" value="InterPro"/>
</dbReference>
<sequence>MVYNFKIKSFMLNKFDHDHPHWLFGHLLQLPKVFNDAGLRYKRERTARYRDFCLSWIGPLLPVVAITSPIGARALLKTAEPKGNMYQMLKPWLGEGLLLSSGEKWARNRRLLTPAFHFEILKPYLVIKNRAADVFCKKFEKYAVSGDFFDVCSVVTMFTLDVILQCSFSYETNCQDQGSGHPYVKAVNELGRLLSKRVMNPLLHSDLIYYLTQDGRQFRKHCIYVHSITEDIILSRRAALKKNNATSERKISSRRGCQDFLDILLMAKDEHDIGLRDKEIRDEVDTFLFEGHDTTASAISWTLYSIAQHGIVQCRLQKEIDSLLYNRKTDDLLASDLNQLMYLSMCIKESLRLHCVVSAIMRQVTRDFTVDNGKTIPENTLTSILIYCIHHNPHIWEDSLEFRPERFSPENIDKIPTFSYIPFSAGPRNCIGQNFALHEIKVILVKVLHRFFLELDPSHKPGKLESMVMRAENGIKIKVTQRGKGQYMFEE</sequence>
<dbReference type="OMA" id="TPTINIM"/>
<dbReference type="RefSeq" id="XP_009060244.1">
    <property type="nucleotide sequence ID" value="XM_009061996.1"/>
</dbReference>
<keyword evidence="2 3" id="KW-0479">Metal-binding</keyword>
<dbReference type="InterPro" id="IPR001128">
    <property type="entry name" value="Cyt_P450"/>
</dbReference>
<comment type="similarity">
    <text evidence="1 3">Belongs to the cytochrome P450 family.</text>
</comment>
<keyword evidence="3" id="KW-0503">Monooxygenase</keyword>
<dbReference type="HOGENOM" id="CLU_001570_5_1_1"/>
<dbReference type="Pfam" id="PF00067">
    <property type="entry name" value="p450"/>
    <property type="match status" value="1"/>
</dbReference>
<gene>
    <name evidence="4" type="ORF">LOTGIDRAFT_154296</name>
</gene>
<dbReference type="CTD" id="20236265"/>
<organism evidence="4 5">
    <name type="scientific">Lottia gigantea</name>
    <name type="common">Giant owl limpet</name>
    <dbReference type="NCBI Taxonomy" id="225164"/>
    <lineage>
        <taxon>Eukaryota</taxon>
        <taxon>Metazoa</taxon>
        <taxon>Spiralia</taxon>
        <taxon>Lophotrochozoa</taxon>
        <taxon>Mollusca</taxon>
        <taxon>Gastropoda</taxon>
        <taxon>Patellogastropoda</taxon>
        <taxon>Lottioidea</taxon>
        <taxon>Lottiidae</taxon>
        <taxon>Lottia</taxon>
    </lineage>
</organism>
<dbReference type="InterPro" id="IPR002401">
    <property type="entry name" value="Cyt_P450_E_grp-I"/>
</dbReference>
<keyword evidence="3" id="KW-0560">Oxidoreductase</keyword>
<dbReference type="STRING" id="225164.V4A7C9"/>
<dbReference type="AlphaFoldDB" id="V4A7C9"/>
<name>V4A7C9_LOTGI</name>